<keyword evidence="2" id="KW-1185">Reference proteome</keyword>
<name>A0ABX8UEV3_9BURK</name>
<dbReference type="InterPro" id="IPR038743">
    <property type="entry name" value="YjgH-like"/>
</dbReference>
<organism evidence="1 2">
    <name type="scientific">Paraburkholderia edwinii</name>
    <dbReference type="NCBI Taxonomy" id="2861782"/>
    <lineage>
        <taxon>Bacteria</taxon>
        <taxon>Pseudomonadati</taxon>
        <taxon>Pseudomonadota</taxon>
        <taxon>Betaproteobacteria</taxon>
        <taxon>Burkholderiales</taxon>
        <taxon>Burkholderiaceae</taxon>
        <taxon>Paraburkholderia</taxon>
    </lineage>
</organism>
<dbReference type="Proteomes" id="UP000826462">
    <property type="component" value="Chromosome 1"/>
</dbReference>
<dbReference type="InterPro" id="IPR006175">
    <property type="entry name" value="YjgF/YER057c/UK114"/>
</dbReference>
<dbReference type="InterPro" id="IPR035959">
    <property type="entry name" value="RutC-like_sf"/>
</dbReference>
<dbReference type="CDD" id="cd02198">
    <property type="entry name" value="YjgH_like"/>
    <property type="match status" value="1"/>
</dbReference>
<accession>A0ABX8UEV3</accession>
<dbReference type="Pfam" id="PF01042">
    <property type="entry name" value="Ribonuc_L-PSP"/>
    <property type="match status" value="1"/>
</dbReference>
<dbReference type="SUPFAM" id="SSF55298">
    <property type="entry name" value="YjgF-like"/>
    <property type="match status" value="1"/>
</dbReference>
<dbReference type="RefSeq" id="WP_219796123.1">
    <property type="nucleotide sequence ID" value="NZ_CP080095.1"/>
</dbReference>
<dbReference type="PANTHER" id="PTHR11803:SF44">
    <property type="entry name" value="RUTC FAMILY PROTEIN YJGH"/>
    <property type="match status" value="1"/>
</dbReference>
<dbReference type="PANTHER" id="PTHR11803">
    <property type="entry name" value="2-IMINOBUTANOATE/2-IMINOPROPANOATE DEAMINASE RIDA"/>
    <property type="match status" value="1"/>
</dbReference>
<evidence type="ECO:0000313" key="2">
    <source>
        <dbReference type="Proteomes" id="UP000826462"/>
    </source>
</evidence>
<sequence>MIKHKVTSSKDRQPVYKKCGCSAAIRAGDLLFVSAQVGCLADGSPEPNFARQVQLAFDNLAAVLEAAGCTLDDVVDVTMFHTDLDAQLETVQPIRKTAFGNEHLSNWTAVGVTALSGFDFAIKAIARIPGSNLAADFDGPRFGV</sequence>
<evidence type="ECO:0000313" key="1">
    <source>
        <dbReference type="EMBL" id="QYD67129.1"/>
    </source>
</evidence>
<dbReference type="Gene3D" id="3.30.1330.40">
    <property type="entry name" value="RutC-like"/>
    <property type="match status" value="1"/>
</dbReference>
<reference evidence="1 2" key="1">
    <citation type="submission" date="2021-07" db="EMBL/GenBank/DDBJ databases">
        <title>Paraburkholderia edwinii protects Aspergillus sp. from phenazines by acting as a toxin sponge.</title>
        <authorList>
            <person name="Dahlstrom K.M."/>
            <person name="Newman D.K."/>
        </authorList>
    </citation>
    <scope>NUCLEOTIDE SEQUENCE [LARGE SCALE GENOMIC DNA]</scope>
    <source>
        <strain evidence="1 2">Pe01</strain>
    </source>
</reference>
<proteinExistence type="predicted"/>
<dbReference type="EMBL" id="CP080095">
    <property type="protein sequence ID" value="QYD67129.1"/>
    <property type="molecule type" value="Genomic_DNA"/>
</dbReference>
<protein>
    <submittedName>
        <fullName evidence="1">RidA family protein</fullName>
    </submittedName>
</protein>
<gene>
    <name evidence="1" type="ORF">KZJ38_12025</name>
</gene>